<dbReference type="Pfam" id="PF13240">
    <property type="entry name" value="Zn_Ribbon_1"/>
    <property type="match status" value="1"/>
</dbReference>
<keyword evidence="10" id="KW-1185">Reference proteome</keyword>
<feature type="domain" description="TM2" evidence="7">
    <location>
        <begin position="63"/>
        <end position="115"/>
    </location>
</feature>
<evidence type="ECO:0000259" key="8">
    <source>
        <dbReference type="Pfam" id="PF13240"/>
    </source>
</evidence>
<organism evidence="9 10">
    <name type="scientific">Holtiella tumoricola</name>
    <dbReference type="NCBI Taxonomy" id="3018743"/>
    <lineage>
        <taxon>Bacteria</taxon>
        <taxon>Bacillati</taxon>
        <taxon>Bacillota</taxon>
        <taxon>Clostridia</taxon>
        <taxon>Lachnospirales</taxon>
        <taxon>Cellulosilyticaceae</taxon>
        <taxon>Holtiella</taxon>
    </lineage>
</organism>
<dbReference type="EMBL" id="JAQIFT010000014">
    <property type="protein sequence ID" value="MDA3730563.1"/>
    <property type="molecule type" value="Genomic_DNA"/>
</dbReference>
<dbReference type="Proteomes" id="UP001169242">
    <property type="component" value="Unassembled WGS sequence"/>
</dbReference>
<evidence type="ECO:0000313" key="9">
    <source>
        <dbReference type="EMBL" id="MDA3730563.1"/>
    </source>
</evidence>
<evidence type="ECO:0000256" key="3">
    <source>
        <dbReference type="ARBA" id="ARBA00022989"/>
    </source>
</evidence>
<feature type="domain" description="Zinc-ribbon" evidence="8">
    <location>
        <begin position="3"/>
        <end position="23"/>
    </location>
</feature>
<keyword evidence="3 6" id="KW-1133">Transmembrane helix</keyword>
<dbReference type="RefSeq" id="WP_053982398.1">
    <property type="nucleotide sequence ID" value="NZ_JAQIFT010000014.1"/>
</dbReference>
<sequence length="133" mass="14597">MNCPNCGAEVRDVDRFCGRCGAEIRKEAGEASYQQTNYQEGSQQQGTYQQTNYQQPYQPLDTRKSRLVAGILQLVLGWGGVGRFYLGYNSIAIAQILVTIFTCGIGAIWPFVDSILILAGQVQTDADGVPLKD</sequence>
<evidence type="ECO:0000256" key="2">
    <source>
        <dbReference type="ARBA" id="ARBA00022692"/>
    </source>
</evidence>
<protein>
    <submittedName>
        <fullName evidence="9">TM2 domain-containing protein</fullName>
    </submittedName>
</protein>
<evidence type="ECO:0000256" key="5">
    <source>
        <dbReference type="SAM" id="MobiDB-lite"/>
    </source>
</evidence>
<accession>A0AA42IZZ1</accession>
<evidence type="ECO:0000259" key="7">
    <source>
        <dbReference type="Pfam" id="PF05154"/>
    </source>
</evidence>
<reference evidence="9" key="1">
    <citation type="journal article" date="2023" name="Int. J. Syst. Evol. Microbiol.">
        <title>&lt;i&gt;Holtiella tumoricola&lt;/i&gt; gen. nov. sp. nov., isolated from a human clinical sample.</title>
        <authorList>
            <person name="Allen-Vercoe E."/>
            <person name="Daigneault M.C."/>
            <person name="Vancuren S.J."/>
            <person name="Cochrane K."/>
            <person name="O'Neal L.L."/>
            <person name="Sankaranarayanan K."/>
            <person name="Lawson P.A."/>
        </authorList>
    </citation>
    <scope>NUCLEOTIDE SEQUENCE</scope>
    <source>
        <strain evidence="9">CC70A</strain>
    </source>
</reference>
<comment type="caution">
    <text evidence="9">The sequence shown here is derived from an EMBL/GenBank/DDBJ whole genome shotgun (WGS) entry which is preliminary data.</text>
</comment>
<dbReference type="GO" id="GO:0016020">
    <property type="term" value="C:membrane"/>
    <property type="evidence" value="ECO:0007669"/>
    <property type="project" value="UniProtKB-SubCell"/>
</dbReference>
<keyword evidence="4 6" id="KW-0472">Membrane</keyword>
<evidence type="ECO:0000256" key="6">
    <source>
        <dbReference type="SAM" id="Phobius"/>
    </source>
</evidence>
<dbReference type="Pfam" id="PF05154">
    <property type="entry name" value="TM2"/>
    <property type="match status" value="1"/>
</dbReference>
<feature type="transmembrane region" description="Helical" evidence="6">
    <location>
        <begin position="67"/>
        <end position="86"/>
    </location>
</feature>
<evidence type="ECO:0000256" key="1">
    <source>
        <dbReference type="ARBA" id="ARBA00004141"/>
    </source>
</evidence>
<proteinExistence type="predicted"/>
<name>A0AA42IZZ1_9FIRM</name>
<comment type="subcellular location">
    <subcellularLocation>
        <location evidence="1">Membrane</location>
        <topology evidence="1">Multi-pass membrane protein</topology>
    </subcellularLocation>
</comment>
<evidence type="ECO:0000256" key="4">
    <source>
        <dbReference type="ARBA" id="ARBA00023136"/>
    </source>
</evidence>
<gene>
    <name evidence="9" type="ORF">PBV87_03465</name>
</gene>
<keyword evidence="2 6" id="KW-0812">Transmembrane</keyword>
<feature type="compositionally biased region" description="Low complexity" evidence="5">
    <location>
        <begin position="38"/>
        <end position="50"/>
    </location>
</feature>
<feature type="region of interest" description="Disordered" evidence="5">
    <location>
        <begin position="30"/>
        <end position="50"/>
    </location>
</feature>
<dbReference type="InterPro" id="IPR007829">
    <property type="entry name" value="TM2"/>
</dbReference>
<dbReference type="AlphaFoldDB" id="A0AA42IZZ1"/>
<feature type="transmembrane region" description="Helical" evidence="6">
    <location>
        <begin position="92"/>
        <end position="112"/>
    </location>
</feature>
<evidence type="ECO:0000313" key="10">
    <source>
        <dbReference type="Proteomes" id="UP001169242"/>
    </source>
</evidence>
<dbReference type="InterPro" id="IPR026870">
    <property type="entry name" value="Zinc_ribbon_dom"/>
</dbReference>